<dbReference type="InterPro" id="IPR021769">
    <property type="entry name" value="DUF3331"/>
</dbReference>
<protein>
    <recommendedName>
        <fullName evidence="3">DUF3331 domain-containing protein</fullName>
    </recommendedName>
</protein>
<dbReference type="AlphaFoldDB" id="A0A7W9WUS2"/>
<evidence type="ECO:0008006" key="3">
    <source>
        <dbReference type="Google" id="ProtNLM"/>
    </source>
</evidence>
<dbReference type="RefSeq" id="WP_183727292.1">
    <property type="nucleotide sequence ID" value="NZ_JACHBW010000014.1"/>
</dbReference>
<dbReference type="Proteomes" id="UP000571554">
    <property type="component" value="Unassembled WGS sequence"/>
</dbReference>
<evidence type="ECO:0000313" key="1">
    <source>
        <dbReference type="EMBL" id="MBB6104954.1"/>
    </source>
</evidence>
<gene>
    <name evidence="1" type="ORF">F4827_004819</name>
</gene>
<reference evidence="1 2" key="1">
    <citation type="submission" date="2020-08" db="EMBL/GenBank/DDBJ databases">
        <title>Above-ground endophytic microbial communities from plants in different locations in the United States.</title>
        <authorList>
            <person name="Frank C."/>
        </authorList>
    </citation>
    <scope>NUCLEOTIDE SEQUENCE [LARGE SCALE GENOMIC DNA]</scope>
    <source>
        <strain evidence="1 2">WP4_2_2</strain>
    </source>
</reference>
<dbReference type="Pfam" id="PF11811">
    <property type="entry name" value="DUF3331"/>
    <property type="match status" value="1"/>
</dbReference>
<keyword evidence="2" id="KW-1185">Reference proteome</keyword>
<name>A0A7W9WUS2_9BURK</name>
<dbReference type="EMBL" id="JACHBW010000014">
    <property type="protein sequence ID" value="MBB6104954.1"/>
    <property type="molecule type" value="Genomic_DNA"/>
</dbReference>
<evidence type="ECO:0000313" key="2">
    <source>
        <dbReference type="Proteomes" id="UP000571554"/>
    </source>
</evidence>
<sequence>MRELDRNAIWDSTLALLETISKDLKRDTEGPQSTRLRRLRQATPGKSVTPGATARIEFIGCNPAGNLTIACRDSTAGHYGAQTWKRSRARQSGHCVLSGDRIRRGDDIYKPSTRGHFPHNADWMMLASKIPRDLQHKLVDAFDANDYRVVRNLYHCSSVSKS</sequence>
<proteinExistence type="predicted"/>
<organism evidence="1 2">
    <name type="scientific">Paraburkholderia bannensis</name>
    <dbReference type="NCBI Taxonomy" id="765414"/>
    <lineage>
        <taxon>Bacteria</taxon>
        <taxon>Pseudomonadati</taxon>
        <taxon>Pseudomonadota</taxon>
        <taxon>Betaproteobacteria</taxon>
        <taxon>Burkholderiales</taxon>
        <taxon>Burkholderiaceae</taxon>
        <taxon>Paraburkholderia</taxon>
    </lineage>
</organism>
<comment type="caution">
    <text evidence="1">The sequence shown here is derived from an EMBL/GenBank/DDBJ whole genome shotgun (WGS) entry which is preliminary data.</text>
</comment>
<accession>A0A7W9WUS2</accession>